<sequence length="172" mass="19761">MPLSTRLAELEKILDLRYETLSKAGKRLAITDEIFAKNAIEQRIREEILPELRQYETEYWQLLAQEANSCTVEEVDAHNAIFLVVQKIELIEKNSSANYPDDLMRLLLEIRDKLNQPGTPAAAKAKIALPLLPGILSYEVELDTENALRQAFQPLKRLFKQAEENKKAEKKQ</sequence>
<protein>
    <submittedName>
        <fullName evidence="1">Uncharacterized protein</fullName>
    </submittedName>
</protein>
<proteinExistence type="predicted"/>
<dbReference type="EMBL" id="JHEG02000001">
    <property type="protein sequence ID" value="KIE14051.1"/>
    <property type="molecule type" value="Genomic_DNA"/>
</dbReference>
<dbReference type="OrthoDB" id="512085at2"/>
<name>A0A0C1NMI3_9CYAN</name>
<accession>A0A0C1NMI3</accession>
<organism evidence="1">
    <name type="scientific">Tolypothrix bouteillei VB521301</name>
    <dbReference type="NCBI Taxonomy" id="1479485"/>
    <lineage>
        <taxon>Bacteria</taxon>
        <taxon>Bacillati</taxon>
        <taxon>Cyanobacteriota</taxon>
        <taxon>Cyanophyceae</taxon>
        <taxon>Nostocales</taxon>
        <taxon>Tolypothrichaceae</taxon>
        <taxon>Tolypothrix</taxon>
    </lineage>
</organism>
<dbReference type="AlphaFoldDB" id="A0A0C1NMI3"/>
<gene>
    <name evidence="1" type="ORF">DA73_0201670</name>
</gene>
<reference evidence="1" key="1">
    <citation type="journal article" date="2015" name="Genome Announc.">
        <title>Draft Genome Sequence of Tolypothrix boutellei Strain VB521301.</title>
        <authorList>
            <person name="Chandrababunaidu M.M."/>
            <person name="Singh D."/>
            <person name="Sen D."/>
            <person name="Bhan S."/>
            <person name="Das S."/>
            <person name="Gupta A."/>
            <person name="Adhikary S.P."/>
            <person name="Tripathy S."/>
        </authorList>
    </citation>
    <scope>NUCLEOTIDE SEQUENCE</scope>
    <source>
        <strain evidence="1">VB521301</strain>
    </source>
</reference>
<evidence type="ECO:0000313" key="1">
    <source>
        <dbReference type="EMBL" id="KIE14051.1"/>
    </source>
</evidence>
<comment type="caution">
    <text evidence="1">The sequence shown here is derived from an EMBL/GenBank/DDBJ whole genome shotgun (WGS) entry which is preliminary data.</text>
</comment>